<protein>
    <recommendedName>
        <fullName evidence="3">Cupin domain-containing protein</fullName>
    </recommendedName>
</protein>
<name>A0A9W6CJC4_XANFL</name>
<organism evidence="1 2">
    <name type="scientific">Xanthobacter flavus</name>
    <dbReference type="NCBI Taxonomy" id="281"/>
    <lineage>
        <taxon>Bacteria</taxon>
        <taxon>Pseudomonadati</taxon>
        <taxon>Pseudomonadota</taxon>
        <taxon>Alphaproteobacteria</taxon>
        <taxon>Hyphomicrobiales</taxon>
        <taxon>Xanthobacteraceae</taxon>
        <taxon>Xanthobacter</taxon>
    </lineage>
</organism>
<dbReference type="AlphaFoldDB" id="A0A9W6CJC4"/>
<evidence type="ECO:0008006" key="3">
    <source>
        <dbReference type="Google" id="ProtNLM"/>
    </source>
</evidence>
<dbReference type="Proteomes" id="UP001144397">
    <property type="component" value="Unassembled WGS sequence"/>
</dbReference>
<proteinExistence type="predicted"/>
<reference evidence="1" key="1">
    <citation type="submission" date="2022-12" db="EMBL/GenBank/DDBJ databases">
        <title>Reference genome sequencing for broad-spectrum identification of bacterial and archaeal isolates by mass spectrometry.</title>
        <authorList>
            <person name="Sekiguchi Y."/>
            <person name="Tourlousse D.M."/>
        </authorList>
    </citation>
    <scope>NUCLEOTIDE SEQUENCE</scope>
    <source>
        <strain evidence="1">301</strain>
    </source>
</reference>
<comment type="caution">
    <text evidence="1">The sequence shown here is derived from an EMBL/GenBank/DDBJ whole genome shotgun (WGS) entry which is preliminary data.</text>
</comment>
<gene>
    <name evidence="1" type="ORF">XFLAVUS301_31470</name>
</gene>
<evidence type="ECO:0000313" key="2">
    <source>
        <dbReference type="Proteomes" id="UP001144397"/>
    </source>
</evidence>
<evidence type="ECO:0000313" key="1">
    <source>
        <dbReference type="EMBL" id="GLI23473.1"/>
    </source>
</evidence>
<dbReference type="EMBL" id="BSDO01000004">
    <property type="protein sequence ID" value="GLI23473.1"/>
    <property type="molecule type" value="Genomic_DNA"/>
</dbReference>
<sequence length="150" mass="17636">MKEPIFACDLEYIDIIKPDEITEIVSSKSFLDGKWLSKTKHKLFNEPELRKYFIPIDFSCYSLQLISIIEPGTIIPEHSHTETVYRYVLDGSFELNGLKFERDDWILVPKDYKYSIITETGYRVLSAYHAECQECQWHTLSKLPLGRIRP</sequence>
<dbReference type="Gene3D" id="2.60.120.10">
    <property type="entry name" value="Jelly Rolls"/>
    <property type="match status" value="1"/>
</dbReference>
<accession>A0A9W6CJC4</accession>
<dbReference type="InterPro" id="IPR014710">
    <property type="entry name" value="RmlC-like_jellyroll"/>
</dbReference>
<dbReference type="InterPro" id="IPR011051">
    <property type="entry name" value="RmlC_Cupin_sf"/>
</dbReference>
<dbReference type="SUPFAM" id="SSF51182">
    <property type="entry name" value="RmlC-like cupins"/>
    <property type="match status" value="1"/>
</dbReference>